<protein>
    <submittedName>
        <fullName evidence="2">Kinesin, putative</fullName>
    </submittedName>
</protein>
<feature type="compositionally biased region" description="Polar residues" evidence="1">
    <location>
        <begin position="411"/>
        <end position="421"/>
    </location>
</feature>
<feature type="region of interest" description="Disordered" evidence="1">
    <location>
        <begin position="400"/>
        <end position="421"/>
    </location>
</feature>
<dbReference type="EMBL" id="CYKH01002220">
    <property type="protein sequence ID" value="CUG94127.1"/>
    <property type="molecule type" value="Genomic_DNA"/>
</dbReference>
<feature type="compositionally biased region" description="Low complexity" evidence="1">
    <location>
        <begin position="358"/>
        <end position="367"/>
    </location>
</feature>
<name>A0A0S4JYA3_BODSA</name>
<sequence length="421" mass="46229">MSLSHHDVLSPLEREALNAMKQQRRAAVASSAAGAGERLLLGGNFRSFAAEDVGLRRGVERVLEREAQLLDIRIQHITEDVEELRRKAFGLQLKHDRLAHVIEVTVPQKKSSVEALRSGIGAIEEARLGRLHDKKVLLLSGAVREIVSSSGEGSWASTSSGNDGVTEFASKAWLSTDRSSADARATLASMLGENTTSEKSADNDIEMIRAAIQRETLRREVREMFDVCVESSMPKQASSWYRIASDTVALQTKLRMDKDDFPKYEAMKESLDREAASRSSLREEQERQLQVAHDRLEEAHRSAFQNRKNMIALHRRLTNDRSETAAKSKTQLESIRNELAMGKVDLLRALCNDESAAAAAPPSSSAPFVHHQLHNGSDAPTFSIPTNASASRMTSTAASAAAAGGRAGERFQQSGTFTPVW</sequence>
<evidence type="ECO:0000313" key="3">
    <source>
        <dbReference type="Proteomes" id="UP000051952"/>
    </source>
</evidence>
<accession>A0A0S4JYA3</accession>
<keyword evidence="3" id="KW-1185">Reference proteome</keyword>
<reference evidence="3" key="1">
    <citation type="submission" date="2015-09" db="EMBL/GenBank/DDBJ databases">
        <authorList>
            <consortium name="Pathogen Informatics"/>
        </authorList>
    </citation>
    <scope>NUCLEOTIDE SEQUENCE [LARGE SCALE GENOMIC DNA]</scope>
    <source>
        <strain evidence="3">Lake Konstanz</strain>
    </source>
</reference>
<dbReference type="AlphaFoldDB" id="A0A0S4JYA3"/>
<feature type="region of interest" description="Disordered" evidence="1">
    <location>
        <begin position="358"/>
        <end position="388"/>
    </location>
</feature>
<proteinExistence type="predicted"/>
<evidence type="ECO:0000256" key="1">
    <source>
        <dbReference type="SAM" id="MobiDB-lite"/>
    </source>
</evidence>
<dbReference type="Proteomes" id="UP000051952">
    <property type="component" value="Unassembled WGS sequence"/>
</dbReference>
<organism evidence="2 3">
    <name type="scientific">Bodo saltans</name>
    <name type="common">Flagellated protozoan</name>
    <dbReference type="NCBI Taxonomy" id="75058"/>
    <lineage>
        <taxon>Eukaryota</taxon>
        <taxon>Discoba</taxon>
        <taxon>Euglenozoa</taxon>
        <taxon>Kinetoplastea</taxon>
        <taxon>Metakinetoplastina</taxon>
        <taxon>Eubodonida</taxon>
        <taxon>Bodonidae</taxon>
        <taxon>Bodo</taxon>
    </lineage>
</organism>
<gene>
    <name evidence="2" type="ORF">BSAL_46630</name>
</gene>
<feature type="compositionally biased region" description="Polar residues" evidence="1">
    <location>
        <begin position="374"/>
        <end position="387"/>
    </location>
</feature>
<dbReference type="VEuPathDB" id="TriTrypDB:BSAL_46630"/>
<evidence type="ECO:0000313" key="2">
    <source>
        <dbReference type="EMBL" id="CUG94127.1"/>
    </source>
</evidence>